<dbReference type="Proteomes" id="UP000504638">
    <property type="component" value="Unplaced"/>
</dbReference>
<evidence type="ECO:0000256" key="4">
    <source>
        <dbReference type="ARBA" id="ARBA00023136"/>
    </source>
</evidence>
<dbReference type="RefSeq" id="XP_033532994.1">
    <property type="nucleotide sequence ID" value="XM_033681375.1"/>
</dbReference>
<dbReference type="EMBL" id="ML975162">
    <property type="protein sequence ID" value="KAF1811363.1"/>
    <property type="molecule type" value="Genomic_DNA"/>
</dbReference>
<dbReference type="InterPro" id="IPR019013">
    <property type="entry name" value="Vma21"/>
</dbReference>
<reference evidence="10" key="3">
    <citation type="submission" date="2025-04" db="UniProtKB">
        <authorList>
            <consortium name="RefSeq"/>
        </authorList>
    </citation>
    <scope>IDENTIFICATION</scope>
    <source>
        <strain evidence="10">CBS 781.70</strain>
    </source>
</reference>
<reference evidence="8 10" key="1">
    <citation type="submission" date="2020-01" db="EMBL/GenBank/DDBJ databases">
        <authorList>
            <consortium name="DOE Joint Genome Institute"/>
            <person name="Haridas S."/>
            <person name="Albert R."/>
            <person name="Binder M."/>
            <person name="Bloem J."/>
            <person name="Labutti K."/>
            <person name="Salamov A."/>
            <person name="Andreopoulos B."/>
            <person name="Baker S.E."/>
            <person name="Barry K."/>
            <person name="Bills G."/>
            <person name="Bluhm B.H."/>
            <person name="Cannon C."/>
            <person name="Castanera R."/>
            <person name="Culley D.E."/>
            <person name="Daum C."/>
            <person name="Ezra D."/>
            <person name="Gonzalez J.B."/>
            <person name="Henrissat B."/>
            <person name="Kuo A."/>
            <person name="Liang C."/>
            <person name="Lipzen A."/>
            <person name="Lutzoni F."/>
            <person name="Magnuson J."/>
            <person name="Mondo S."/>
            <person name="Nolan M."/>
            <person name="Ohm R."/>
            <person name="Pangilinan J."/>
            <person name="Park H.-J."/>
            <person name="Ramirez L."/>
            <person name="Alfaro M."/>
            <person name="Sun H."/>
            <person name="Tritt A."/>
            <person name="Yoshinaga Y."/>
            <person name="Zwiers L.-H."/>
            <person name="Turgeon B.G."/>
            <person name="Goodwin S.B."/>
            <person name="Spatafora J.W."/>
            <person name="Crous P.W."/>
            <person name="Grigoriev I.V."/>
        </authorList>
    </citation>
    <scope>NUCLEOTIDE SEQUENCE</scope>
    <source>
        <strain evidence="8 10">CBS 781.70</strain>
    </source>
</reference>
<feature type="short sequence motif" description="Prevents secretion from ER" evidence="6">
    <location>
        <begin position="102"/>
        <end position="105"/>
    </location>
</feature>
<evidence type="ECO:0000313" key="10">
    <source>
        <dbReference type="RefSeq" id="XP_033532994.1"/>
    </source>
</evidence>
<keyword evidence="2 6" id="KW-0256">Endoplasmic reticulum</keyword>
<evidence type="ECO:0000313" key="9">
    <source>
        <dbReference type="Proteomes" id="UP000504638"/>
    </source>
</evidence>
<reference evidence="10" key="2">
    <citation type="submission" date="2020-04" db="EMBL/GenBank/DDBJ databases">
        <authorList>
            <consortium name="NCBI Genome Project"/>
        </authorList>
    </citation>
    <scope>NUCLEOTIDE SEQUENCE</scope>
    <source>
        <strain evidence="10">CBS 781.70</strain>
    </source>
</reference>
<proteinExistence type="inferred from homology"/>
<evidence type="ECO:0000256" key="1">
    <source>
        <dbReference type="ARBA" id="ARBA00022692"/>
    </source>
</evidence>
<dbReference type="GO" id="GO:0005789">
    <property type="term" value="C:endoplasmic reticulum membrane"/>
    <property type="evidence" value="ECO:0007669"/>
    <property type="project" value="UniProtKB-SubCell"/>
</dbReference>
<keyword evidence="9" id="KW-1185">Reference proteome</keyword>
<name>A0A6G1G002_9PEZI</name>
<feature type="region of interest" description="Disordered" evidence="7">
    <location>
        <begin position="1"/>
        <end position="28"/>
    </location>
</feature>
<comment type="function">
    <text evidence="6">Required for the assembly of the V0 complex of the vacuolar ATPase (V-ATPase) in the endoplasmic reticulum.</text>
</comment>
<keyword evidence="4 6" id="KW-0472">Membrane</keyword>
<comment type="subcellular location">
    <subcellularLocation>
        <location evidence="6">Endoplasmic reticulum membrane</location>
        <topology evidence="6">Multi-pass membrane protein</topology>
    </subcellularLocation>
    <subcellularLocation>
        <location evidence="6">Endoplasmic reticulum-Golgi intermediate compartment membrane</location>
        <topology evidence="6">Multi-pass membrane protein</topology>
    </subcellularLocation>
    <subcellularLocation>
        <location evidence="6">Cytoplasmic vesicle</location>
        <location evidence="6">COPII-coated vesicle membrane</location>
        <topology evidence="6">Multi-pass membrane protein</topology>
    </subcellularLocation>
</comment>
<keyword evidence="3 6" id="KW-1133">Transmembrane helix</keyword>
<organism evidence="8">
    <name type="scientific">Eremomyces bilateralis CBS 781.70</name>
    <dbReference type="NCBI Taxonomy" id="1392243"/>
    <lineage>
        <taxon>Eukaryota</taxon>
        <taxon>Fungi</taxon>
        <taxon>Dikarya</taxon>
        <taxon>Ascomycota</taxon>
        <taxon>Pezizomycotina</taxon>
        <taxon>Dothideomycetes</taxon>
        <taxon>Dothideomycetes incertae sedis</taxon>
        <taxon>Eremomycetales</taxon>
        <taxon>Eremomycetaceae</taxon>
        <taxon>Eremomyces</taxon>
    </lineage>
</organism>
<dbReference type="GeneID" id="54421945"/>
<dbReference type="AlphaFoldDB" id="A0A6G1G002"/>
<keyword evidence="5 6" id="KW-0968">Cytoplasmic vesicle</keyword>
<evidence type="ECO:0000256" key="6">
    <source>
        <dbReference type="HAMAP-Rule" id="MF_03058"/>
    </source>
</evidence>
<comment type="similarity">
    <text evidence="6">Belongs to the VMA21 family.</text>
</comment>
<gene>
    <name evidence="8 10" type="ORF">P152DRAFT_474957</name>
</gene>
<evidence type="ECO:0000256" key="7">
    <source>
        <dbReference type="SAM" id="MobiDB-lite"/>
    </source>
</evidence>
<dbReference type="PANTHER" id="PTHR31792">
    <property type="entry name" value="VACUOLAR ATPASE ASSEMBLY INTEGRAL MEMBRANE PROTEIN VMA21"/>
    <property type="match status" value="1"/>
</dbReference>
<dbReference type="GO" id="GO:0070072">
    <property type="term" value="P:vacuolar proton-transporting V-type ATPase complex assembly"/>
    <property type="evidence" value="ECO:0007669"/>
    <property type="project" value="UniProtKB-UniRule"/>
</dbReference>
<keyword evidence="1 6" id="KW-0812">Transmembrane</keyword>
<accession>A0A6G1G002</accession>
<evidence type="ECO:0000256" key="3">
    <source>
        <dbReference type="ARBA" id="ARBA00022989"/>
    </source>
</evidence>
<dbReference type="GO" id="GO:0033116">
    <property type="term" value="C:endoplasmic reticulum-Golgi intermediate compartment membrane"/>
    <property type="evidence" value="ECO:0007669"/>
    <property type="project" value="UniProtKB-SubCell"/>
</dbReference>
<dbReference type="HAMAP" id="MF_03058">
    <property type="entry name" value="VMA21"/>
    <property type="match status" value="1"/>
</dbReference>
<feature type="transmembrane region" description="Helical" evidence="6">
    <location>
        <begin position="66"/>
        <end position="87"/>
    </location>
</feature>
<dbReference type="Pfam" id="PF09446">
    <property type="entry name" value="VMA21"/>
    <property type="match status" value="1"/>
</dbReference>
<dbReference type="GO" id="GO:0012507">
    <property type="term" value="C:ER to Golgi transport vesicle membrane"/>
    <property type="evidence" value="ECO:0007669"/>
    <property type="project" value="UniProtKB-SubCell"/>
</dbReference>
<protein>
    <submittedName>
        <fullName evidence="8 10">Uncharacterized protein</fullName>
    </submittedName>
</protein>
<dbReference type="PANTHER" id="PTHR31792:SF3">
    <property type="entry name" value="VACUOLAR ATPASE ASSEMBLY INTEGRAL MEMBRANE PROTEIN VMA21"/>
    <property type="match status" value="1"/>
</dbReference>
<sequence length="105" mass="11247">MATRRAVSSTPMDVPPPNSDEKSNTTPAVPTPVILKLLGFTFAMITLPIGTYFASVNTIFGGNATFAGATAAIMANVVLIGYIIVAMREDQSDQLEKAREEKKKE</sequence>
<evidence type="ECO:0000256" key="2">
    <source>
        <dbReference type="ARBA" id="ARBA00022824"/>
    </source>
</evidence>
<evidence type="ECO:0000313" key="8">
    <source>
        <dbReference type="EMBL" id="KAF1811363.1"/>
    </source>
</evidence>
<evidence type="ECO:0000256" key="5">
    <source>
        <dbReference type="ARBA" id="ARBA00023329"/>
    </source>
</evidence>
<dbReference type="OrthoDB" id="160405at2759"/>
<feature type="transmembrane region" description="Helical" evidence="6">
    <location>
        <begin position="33"/>
        <end position="54"/>
    </location>
</feature>
<feature type="compositionally biased region" description="Polar residues" evidence="7">
    <location>
        <begin position="1"/>
        <end position="11"/>
    </location>
</feature>